<evidence type="ECO:0000256" key="6">
    <source>
        <dbReference type="ARBA" id="ARBA00023242"/>
    </source>
</evidence>
<evidence type="ECO:0000256" key="1">
    <source>
        <dbReference type="ARBA" id="ARBA00004123"/>
    </source>
</evidence>
<keyword evidence="5" id="KW-0804">Transcription</keyword>
<feature type="compositionally biased region" description="Polar residues" evidence="8">
    <location>
        <begin position="204"/>
        <end position="230"/>
    </location>
</feature>
<feature type="region of interest" description="Disordered" evidence="8">
    <location>
        <begin position="275"/>
        <end position="314"/>
    </location>
</feature>
<keyword evidence="4" id="KW-0238">DNA-binding</keyword>
<gene>
    <name evidence="10" type="ORF">ZEAMMB73_Zm00001d028372</name>
</gene>
<evidence type="ECO:0000256" key="2">
    <source>
        <dbReference type="ARBA" id="ARBA00007163"/>
    </source>
</evidence>
<reference evidence="10" key="1">
    <citation type="submission" date="2015-12" db="EMBL/GenBank/DDBJ databases">
        <title>Update maize B73 reference genome by single molecule sequencing technologies.</title>
        <authorList>
            <consortium name="Maize Genome Sequencing Project"/>
            <person name="Ware D."/>
        </authorList>
    </citation>
    <scope>NUCLEOTIDE SEQUENCE [LARGE SCALE GENOMIC DNA]</scope>
    <source>
        <tissue evidence="10">Seedling</tissue>
    </source>
</reference>
<keyword evidence="9" id="KW-0812">Transmembrane</keyword>
<keyword evidence="9" id="KW-1133">Transmembrane helix</keyword>
<evidence type="ECO:0000313" key="10">
    <source>
        <dbReference type="EMBL" id="ONL95823.1"/>
    </source>
</evidence>
<name>A0A1D6JVI5_MAIZE</name>
<dbReference type="GO" id="GO:0005634">
    <property type="term" value="C:nucleus"/>
    <property type="evidence" value="ECO:0007669"/>
    <property type="project" value="UniProtKB-SubCell"/>
</dbReference>
<feature type="compositionally biased region" description="Polar residues" evidence="8">
    <location>
        <begin position="114"/>
        <end position="123"/>
    </location>
</feature>
<dbReference type="AlphaFoldDB" id="A0A1D6JVI5"/>
<keyword evidence="9" id="KW-0472">Membrane</keyword>
<dbReference type="ExpressionAtlas" id="A0A1D6JVI5">
    <property type="expression patterns" value="baseline and differential"/>
</dbReference>
<accession>A0A1D6JVI5</accession>
<dbReference type="CDD" id="cd14702">
    <property type="entry name" value="bZIP_plant_GBF1"/>
    <property type="match status" value="1"/>
</dbReference>
<feature type="coiled-coil region" evidence="7">
    <location>
        <begin position="344"/>
        <end position="378"/>
    </location>
</feature>
<dbReference type="SMART" id="SM00338">
    <property type="entry name" value="BRLZ"/>
    <property type="match status" value="1"/>
</dbReference>
<dbReference type="EMBL" id="CM007647">
    <property type="protein sequence ID" value="ONL95823.1"/>
    <property type="molecule type" value="Genomic_DNA"/>
</dbReference>
<evidence type="ECO:0000256" key="9">
    <source>
        <dbReference type="SAM" id="Phobius"/>
    </source>
</evidence>
<feature type="compositionally biased region" description="Polar residues" evidence="8">
    <location>
        <begin position="9"/>
        <end position="25"/>
    </location>
</feature>
<dbReference type="GO" id="GO:0000976">
    <property type="term" value="F:transcription cis-regulatory region binding"/>
    <property type="evidence" value="ECO:0007669"/>
    <property type="project" value="UniProtKB-ARBA"/>
</dbReference>
<feature type="region of interest" description="Disordered" evidence="8">
    <location>
        <begin position="1"/>
        <end position="33"/>
    </location>
</feature>
<keyword evidence="6" id="KW-0539">Nucleus</keyword>
<keyword evidence="3" id="KW-0805">Transcription regulation</keyword>
<dbReference type="GO" id="GO:0003700">
    <property type="term" value="F:DNA-binding transcription factor activity"/>
    <property type="evidence" value="ECO:0007669"/>
    <property type="project" value="InterPro"/>
</dbReference>
<dbReference type="Gene3D" id="1.20.5.170">
    <property type="match status" value="1"/>
</dbReference>
<proteinExistence type="inferred from homology"/>
<dbReference type="PANTHER" id="PTHR45967">
    <property type="entry name" value="G-BOX-BINDING FACTOR 3-RELATED"/>
    <property type="match status" value="1"/>
</dbReference>
<dbReference type="PROSITE" id="PS00036">
    <property type="entry name" value="BZIP_BASIC"/>
    <property type="match status" value="1"/>
</dbReference>
<feature type="compositionally biased region" description="Low complexity" evidence="8">
    <location>
        <begin position="167"/>
        <end position="196"/>
    </location>
</feature>
<organism evidence="10">
    <name type="scientific">Zea mays</name>
    <name type="common">Maize</name>
    <dbReference type="NCBI Taxonomy" id="4577"/>
    <lineage>
        <taxon>Eukaryota</taxon>
        <taxon>Viridiplantae</taxon>
        <taxon>Streptophyta</taxon>
        <taxon>Embryophyta</taxon>
        <taxon>Tracheophyta</taxon>
        <taxon>Spermatophyta</taxon>
        <taxon>Magnoliopsida</taxon>
        <taxon>Liliopsida</taxon>
        <taxon>Poales</taxon>
        <taxon>Poaceae</taxon>
        <taxon>PACMAD clade</taxon>
        <taxon>Panicoideae</taxon>
        <taxon>Andropogonodae</taxon>
        <taxon>Andropogoneae</taxon>
        <taxon>Tripsacinae</taxon>
        <taxon>Zea</taxon>
    </lineage>
</organism>
<dbReference type="InterPro" id="IPR044827">
    <property type="entry name" value="GBF-like"/>
</dbReference>
<protein>
    <submittedName>
        <fullName evidence="10">BZIP transcription factor 16</fullName>
    </submittedName>
</protein>
<dbReference type="Pfam" id="PF00170">
    <property type="entry name" value="bZIP_1"/>
    <property type="match status" value="1"/>
</dbReference>
<sequence length="583" mass="62455">MGKGDVATRSKSQKSPAIQNEQSTPANPPTAYPDWSQFQAYYNAAGTAPVTPPFFHPSVAPSHQGHPYMWGPQMMSPYGTPPPYAAMYAQGTPYQQAPMPPGSHPYSPYPMQLPNGTVQTPTSGAGGTATDKSNKNKRKASLKRSKGSLGSLDVVAVKNNKSPAKPSTSSSNEGSSQSESGSGSSSEGSSTNSKSGSRVKDNSEQGQGNDARSKCTQSSVVEPTQPSSGSVVLNPMMPFWPVPPPMAGPATTLNMGVDYWGTPASVPMHGKVIAAPTSAPSSNSRDIVLSDPTIQDGRELKRQKRKQSNRESARRSRLRKQFAFLLTAYLGVTILLLMGVMAEWEEVANRADLLKQENSSLKEELKQLQEKCDGLTSENTSLHVSSFLLLTSENISLHRHIQQPTSMAGAWHKRPCRLRCGLLQRVAEQSSSGPFSGGAGHFGRGVFGNGCAQWAELVMGAVLGGTRLTLEGDEVSARLGAVLGHGQRFSTMLGVSKRGKMGNGWRYRMGRGTPPIIGTEDKGEEGLMVGPNLSLSSVVAKTTETSIKGVRGGQICLVYTIEWPKEKLKALEDEKSNGNWYKD</sequence>
<dbReference type="InterPro" id="IPR004827">
    <property type="entry name" value="bZIP"/>
</dbReference>
<evidence type="ECO:0000256" key="5">
    <source>
        <dbReference type="ARBA" id="ARBA00023163"/>
    </source>
</evidence>
<evidence type="ECO:0000256" key="4">
    <source>
        <dbReference type="ARBA" id="ARBA00023125"/>
    </source>
</evidence>
<feature type="transmembrane region" description="Helical" evidence="9">
    <location>
        <begin position="322"/>
        <end position="342"/>
    </location>
</feature>
<dbReference type="PANTHER" id="PTHR45967:SF15">
    <property type="entry name" value="OS03G0239400 PROTEIN"/>
    <property type="match status" value="1"/>
</dbReference>
<dbReference type="Pfam" id="PF07777">
    <property type="entry name" value="MFMR"/>
    <property type="match status" value="1"/>
</dbReference>
<feature type="region of interest" description="Disordered" evidence="8">
    <location>
        <begin position="92"/>
        <end position="230"/>
    </location>
</feature>
<dbReference type="InterPro" id="IPR012900">
    <property type="entry name" value="MFMR"/>
</dbReference>
<dbReference type="InterPro" id="IPR045314">
    <property type="entry name" value="bZIP_plant_GBF1"/>
</dbReference>
<feature type="compositionally biased region" description="Basic residues" evidence="8">
    <location>
        <begin position="135"/>
        <end position="146"/>
    </location>
</feature>
<evidence type="ECO:0000256" key="3">
    <source>
        <dbReference type="ARBA" id="ARBA00023015"/>
    </source>
</evidence>
<evidence type="ECO:0000256" key="7">
    <source>
        <dbReference type="SAM" id="Coils"/>
    </source>
</evidence>
<comment type="similarity">
    <text evidence="2">Belongs to the bZIP family.</text>
</comment>
<dbReference type="Pfam" id="PF16596">
    <property type="entry name" value="MFMR_assoc"/>
    <property type="match status" value="1"/>
</dbReference>
<comment type="subcellular location">
    <subcellularLocation>
        <location evidence="1">Nucleus</location>
    </subcellularLocation>
</comment>
<keyword evidence="7" id="KW-0175">Coiled coil</keyword>
<evidence type="ECO:0000256" key="8">
    <source>
        <dbReference type="SAM" id="MobiDB-lite"/>
    </source>
</evidence>